<gene>
    <name evidence="1" type="ORF">LSH36_60g04056</name>
</gene>
<keyword evidence="2" id="KW-1185">Reference proteome</keyword>
<dbReference type="Proteomes" id="UP001208570">
    <property type="component" value="Unassembled WGS sequence"/>
</dbReference>
<reference evidence="1" key="1">
    <citation type="journal article" date="2023" name="Mol. Biol. Evol.">
        <title>Third-Generation Sequencing Reveals the Adaptive Role of the Epigenome in Three Deep-Sea Polychaetes.</title>
        <authorList>
            <person name="Perez M."/>
            <person name="Aroh O."/>
            <person name="Sun Y."/>
            <person name="Lan Y."/>
            <person name="Juniper S.K."/>
            <person name="Young C.R."/>
            <person name="Angers B."/>
            <person name="Qian P.Y."/>
        </authorList>
    </citation>
    <scope>NUCLEOTIDE SEQUENCE</scope>
    <source>
        <strain evidence="1">P08H-3</strain>
    </source>
</reference>
<sequence length="126" mass="13917">MCMCGLSFSLPVIILHKNTFFPTAHFIQIARMSIADLPSLGNTFTLENYVAAWLPCSVTDASCPSHQGSAPTSRRLINKSFVKPDSIKTRGIFSLSLSLSFSAYQIYIARRPSLAINTFIYSSHIP</sequence>
<evidence type="ECO:0000313" key="2">
    <source>
        <dbReference type="Proteomes" id="UP001208570"/>
    </source>
</evidence>
<organism evidence="1 2">
    <name type="scientific">Paralvinella palmiformis</name>
    <dbReference type="NCBI Taxonomy" id="53620"/>
    <lineage>
        <taxon>Eukaryota</taxon>
        <taxon>Metazoa</taxon>
        <taxon>Spiralia</taxon>
        <taxon>Lophotrochozoa</taxon>
        <taxon>Annelida</taxon>
        <taxon>Polychaeta</taxon>
        <taxon>Sedentaria</taxon>
        <taxon>Canalipalpata</taxon>
        <taxon>Terebellida</taxon>
        <taxon>Terebelliformia</taxon>
        <taxon>Alvinellidae</taxon>
        <taxon>Paralvinella</taxon>
    </lineage>
</organism>
<accession>A0AAD9K4I9</accession>
<evidence type="ECO:0000313" key="1">
    <source>
        <dbReference type="EMBL" id="KAK2164697.1"/>
    </source>
</evidence>
<name>A0AAD9K4I9_9ANNE</name>
<comment type="caution">
    <text evidence="1">The sequence shown here is derived from an EMBL/GenBank/DDBJ whole genome shotgun (WGS) entry which is preliminary data.</text>
</comment>
<dbReference type="AlphaFoldDB" id="A0AAD9K4I9"/>
<proteinExistence type="predicted"/>
<dbReference type="EMBL" id="JAODUP010000060">
    <property type="protein sequence ID" value="KAK2164697.1"/>
    <property type="molecule type" value="Genomic_DNA"/>
</dbReference>
<protein>
    <submittedName>
        <fullName evidence="1">Uncharacterized protein</fullName>
    </submittedName>
</protein>